<dbReference type="GeneID" id="113725238"/>
<sequence>MAMETSSESVVTKKVWPPWQIDGSSSKRKDTLAEQQIAMEELEQSLAKRYPKKAKGQIQTPTAPTTPMDNTLMEQIHSNASGSKYPHFVGYFVQPWASEFDSPRKLLGRGDYPPKVRFMYEEGKELELDVDVSLSFLGLERVIIVGSSMGFLLCCAAPETCTHYFVCNPITRESKQLPEPQEPCAVANIAFLCTSGHATSTSLDRISYEVVRLGMSHPHPFKATTTLEVDAYSSLTGEWRRSSIISPSPVTLAAHNIPAFVVGDVMFWTVHQFKLLGYSHVRKCVQVWDLPWKGKCYSSFLGLSEGRIYCAVNDLQNLEMWVLEDYTRIGSLSGWVLKHRMSITAIKGKNPGEPICGEYMGILGFHPWNSQLILLSIFFMPYWYNSEDGKMKAVDDFEPTELLYNYICYEWPYNRSA</sequence>
<gene>
    <name evidence="4" type="primary">LOC113725238</name>
</gene>
<reference evidence="3" key="1">
    <citation type="journal article" date="2025" name="Foods">
        <title>Unveiling the Microbial Signatures of Arabica Coffee Cherries: Insights into Ripeness Specific Diversity, Functional Traits, and Implications for Quality and Safety.</title>
        <authorList>
            <consortium name="RefSeq"/>
            <person name="Tenea G.N."/>
            <person name="Cifuentes V."/>
            <person name="Reyes P."/>
            <person name="Cevallos-Vallejos M."/>
        </authorList>
    </citation>
    <scope>NUCLEOTIDE SEQUENCE [LARGE SCALE GENOMIC DNA]</scope>
</reference>
<feature type="compositionally biased region" description="Polar residues" evidence="1">
    <location>
        <begin position="57"/>
        <end position="69"/>
    </location>
</feature>
<dbReference type="AlphaFoldDB" id="A0A6P6VM11"/>
<evidence type="ECO:0000256" key="1">
    <source>
        <dbReference type="SAM" id="MobiDB-lite"/>
    </source>
</evidence>
<feature type="domain" description="F-box protein At3g26010-like beta-propeller" evidence="2">
    <location>
        <begin position="142"/>
        <end position="347"/>
    </location>
</feature>
<feature type="region of interest" description="Disordered" evidence="1">
    <location>
        <begin position="50"/>
        <end position="69"/>
    </location>
</feature>
<organism evidence="3 4">
    <name type="scientific">Coffea arabica</name>
    <name type="common">Arabian coffee</name>
    <dbReference type="NCBI Taxonomy" id="13443"/>
    <lineage>
        <taxon>Eukaryota</taxon>
        <taxon>Viridiplantae</taxon>
        <taxon>Streptophyta</taxon>
        <taxon>Embryophyta</taxon>
        <taxon>Tracheophyta</taxon>
        <taxon>Spermatophyta</taxon>
        <taxon>Magnoliopsida</taxon>
        <taxon>eudicotyledons</taxon>
        <taxon>Gunneridae</taxon>
        <taxon>Pentapetalae</taxon>
        <taxon>asterids</taxon>
        <taxon>lamiids</taxon>
        <taxon>Gentianales</taxon>
        <taxon>Rubiaceae</taxon>
        <taxon>Ixoroideae</taxon>
        <taxon>Gardenieae complex</taxon>
        <taxon>Bertiereae - Coffeeae clade</taxon>
        <taxon>Coffeeae</taxon>
        <taxon>Coffea</taxon>
    </lineage>
</organism>
<name>A0A6P6VM11_COFAR</name>
<dbReference type="PANTHER" id="PTHR35546:SF101">
    <property type="entry name" value="F-BOX DOMAIN-CONTAINING PROTEIN"/>
    <property type="match status" value="1"/>
</dbReference>
<dbReference type="InterPro" id="IPR056592">
    <property type="entry name" value="Beta-prop_At3g26010-like"/>
</dbReference>
<dbReference type="RefSeq" id="XP_027104079.1">
    <property type="nucleotide sequence ID" value="XM_027248278.2"/>
</dbReference>
<dbReference type="InterPro" id="IPR055290">
    <property type="entry name" value="At3g26010-like"/>
</dbReference>
<evidence type="ECO:0000313" key="3">
    <source>
        <dbReference type="Proteomes" id="UP001652660"/>
    </source>
</evidence>
<protein>
    <submittedName>
        <fullName evidence="4">F-box protein At5g49610-like isoform X1</fullName>
    </submittedName>
</protein>
<accession>A0A6P6VM11</accession>
<proteinExistence type="predicted"/>
<reference evidence="4" key="2">
    <citation type="submission" date="2025-08" db="UniProtKB">
        <authorList>
            <consortium name="RefSeq"/>
        </authorList>
    </citation>
    <scope>IDENTIFICATION</scope>
    <source>
        <tissue evidence="4">Leaves</tissue>
    </source>
</reference>
<dbReference type="Pfam" id="PF24750">
    <property type="entry name" value="b-prop_At3g26010-like"/>
    <property type="match status" value="1"/>
</dbReference>
<evidence type="ECO:0000259" key="2">
    <source>
        <dbReference type="Pfam" id="PF24750"/>
    </source>
</evidence>
<dbReference type="PANTHER" id="PTHR35546">
    <property type="entry name" value="F-BOX PROTEIN INTERACTION DOMAIN PROTEIN-RELATED"/>
    <property type="match status" value="1"/>
</dbReference>
<evidence type="ECO:0000313" key="4">
    <source>
        <dbReference type="RefSeq" id="XP_027104079.1"/>
    </source>
</evidence>
<dbReference type="OrthoDB" id="1258984at2759"/>
<dbReference type="Proteomes" id="UP001652660">
    <property type="component" value="Chromosome 2c"/>
</dbReference>
<keyword evidence="3" id="KW-1185">Reference proteome</keyword>